<dbReference type="PANTHER" id="PTHR42827:SF1">
    <property type="entry name" value="IRON-SULFUR CLUSTER-BINDING PROTEIN"/>
    <property type="match status" value="1"/>
</dbReference>
<dbReference type="AlphaFoldDB" id="A0A932GQX6"/>
<comment type="caution">
    <text evidence="2">The sequence shown here is derived from an EMBL/GenBank/DDBJ whole genome shotgun (WGS) entry which is preliminary data.</text>
</comment>
<dbReference type="EMBL" id="JACPSX010000200">
    <property type="protein sequence ID" value="MBI3015453.1"/>
    <property type="molecule type" value="Genomic_DNA"/>
</dbReference>
<dbReference type="PANTHER" id="PTHR42827">
    <property type="entry name" value="IRON-SULFUR CLUSTER-BINDING PROTEIN-RELATED"/>
    <property type="match status" value="1"/>
</dbReference>
<sequence>MGLTAEQVKQKGKELGADLVGICSAQTLNENPPDPKFPQIPANISSEIKSVVAIIKRIPVGAFRARNMACVHHIDQLVLREHDKIAYRIARYLEQEGYYAFQTAAQETSWEMKRGSYGYLSTRHVAIEAGLGTLGLELNLMTHEFGPRCYTTCILTTAELAPDPKMTEQVCIGETCSRCLHSCPASAVLHWGIDKRACATVAQEYGVAALFKVFERVIAAETGEDRMKAVRNLKWFGIWQGLLRVVGAFGDCPRCLAVCPVGEDYHYLSECQREIPEKTPEKLSAGKAMAKARKAGEEIVGLSGHRIRWIGEEGYKPPKLRKAGR</sequence>
<proteinExistence type="predicted"/>
<gene>
    <name evidence="2" type="ORF">HYY65_10415</name>
</gene>
<name>A0A932GQX6_UNCTE</name>
<feature type="domain" description="4Fe-4S ferredoxin-type" evidence="1">
    <location>
        <begin position="162"/>
        <end position="194"/>
    </location>
</feature>
<organism evidence="2 3">
    <name type="scientific">Tectimicrobiota bacterium</name>
    <dbReference type="NCBI Taxonomy" id="2528274"/>
    <lineage>
        <taxon>Bacteria</taxon>
        <taxon>Pseudomonadati</taxon>
        <taxon>Nitrospinota/Tectimicrobiota group</taxon>
        <taxon>Candidatus Tectimicrobiota</taxon>
    </lineage>
</organism>
<dbReference type="Proteomes" id="UP000741360">
    <property type="component" value="Unassembled WGS sequence"/>
</dbReference>
<protein>
    <recommendedName>
        <fullName evidence="1">4Fe-4S ferredoxin-type domain-containing protein</fullName>
    </recommendedName>
</protein>
<evidence type="ECO:0000259" key="1">
    <source>
        <dbReference type="PROSITE" id="PS51379"/>
    </source>
</evidence>
<evidence type="ECO:0000313" key="2">
    <source>
        <dbReference type="EMBL" id="MBI3015453.1"/>
    </source>
</evidence>
<reference evidence="2" key="1">
    <citation type="submission" date="2020-07" db="EMBL/GenBank/DDBJ databases">
        <title>Huge and variable diversity of episymbiotic CPR bacteria and DPANN archaea in groundwater ecosystems.</title>
        <authorList>
            <person name="He C.Y."/>
            <person name="Keren R."/>
            <person name="Whittaker M."/>
            <person name="Farag I.F."/>
            <person name="Doudna J."/>
            <person name="Cate J.H.D."/>
            <person name="Banfield J.F."/>
        </authorList>
    </citation>
    <scope>NUCLEOTIDE SEQUENCE</scope>
    <source>
        <strain evidence="2">NC_groundwater_717_Ag_S-0.2um_59_8</strain>
    </source>
</reference>
<dbReference type="InterPro" id="IPR017896">
    <property type="entry name" value="4Fe4S_Fe-S-bd"/>
</dbReference>
<dbReference type="PROSITE" id="PS51379">
    <property type="entry name" value="4FE4S_FER_2"/>
    <property type="match status" value="1"/>
</dbReference>
<accession>A0A932GQX6</accession>
<evidence type="ECO:0000313" key="3">
    <source>
        <dbReference type="Proteomes" id="UP000741360"/>
    </source>
</evidence>